<reference evidence="3" key="1">
    <citation type="submission" date="2016-10" db="EMBL/GenBank/DDBJ databases">
        <authorList>
            <person name="Varghese N."/>
            <person name="Submissions S."/>
        </authorList>
    </citation>
    <scope>NUCLEOTIDE SEQUENCE [LARGE SCALE GENOMIC DNA]</scope>
    <source>
        <strain evidence="3">JCM 10271</strain>
    </source>
</reference>
<accession>A0A1I6A951</accession>
<gene>
    <name evidence="2" type="ORF">SAMN05421853_11631</name>
</gene>
<dbReference type="EMBL" id="FOXV01000016">
    <property type="protein sequence ID" value="SFQ65198.1"/>
    <property type="molecule type" value="Genomic_DNA"/>
</dbReference>
<dbReference type="InterPro" id="IPR025668">
    <property type="entry name" value="Tnp_DDE_dom"/>
</dbReference>
<protein>
    <submittedName>
        <fullName evidence="2">Transposase DDE domain-containing protein</fullName>
    </submittedName>
</protein>
<proteinExistence type="predicted"/>
<dbReference type="AlphaFoldDB" id="A0A1I6A951"/>
<keyword evidence="3" id="KW-1185">Reference proteome</keyword>
<evidence type="ECO:0000259" key="1">
    <source>
        <dbReference type="Pfam" id="PF13737"/>
    </source>
</evidence>
<organism evidence="2 3">
    <name type="scientific">Roseivivax halotolerans</name>
    <dbReference type="NCBI Taxonomy" id="93684"/>
    <lineage>
        <taxon>Bacteria</taxon>
        <taxon>Pseudomonadati</taxon>
        <taxon>Pseudomonadota</taxon>
        <taxon>Alphaproteobacteria</taxon>
        <taxon>Rhodobacterales</taxon>
        <taxon>Roseobacteraceae</taxon>
        <taxon>Roseivivax</taxon>
    </lineage>
</organism>
<evidence type="ECO:0000313" key="2">
    <source>
        <dbReference type="EMBL" id="SFQ65198.1"/>
    </source>
</evidence>
<sequence length="127" mass="14286">MSRPIPPSDKTKNWPAYNEALKQRGSLTIWFDPDMAWVPPPTGKRGRQPQYSDAAIQTCLTMKVLFGMALRQTAGFVENLLRLVGLDWTVPDFSTLSRRRETLVVSIPYRGSQGPLNLLIPSRDITA</sequence>
<dbReference type="Pfam" id="PF13737">
    <property type="entry name" value="DDE_Tnp_1_5"/>
    <property type="match status" value="1"/>
</dbReference>
<name>A0A1I6A951_9RHOB</name>
<dbReference type="Proteomes" id="UP000243106">
    <property type="component" value="Unassembled WGS sequence"/>
</dbReference>
<evidence type="ECO:0000313" key="3">
    <source>
        <dbReference type="Proteomes" id="UP000243106"/>
    </source>
</evidence>
<feature type="domain" description="Transposase DDE" evidence="1">
    <location>
        <begin position="22"/>
        <end position="122"/>
    </location>
</feature>
<dbReference type="STRING" id="93684.SAMN05421853_11631"/>